<comment type="similarity">
    <text evidence="8">Belongs to the TMEM147 family.</text>
</comment>
<organism evidence="12 13">
    <name type="scientific">Varroa destructor</name>
    <name type="common">Honeybee mite</name>
    <dbReference type="NCBI Taxonomy" id="109461"/>
    <lineage>
        <taxon>Eukaryota</taxon>
        <taxon>Metazoa</taxon>
        <taxon>Ecdysozoa</taxon>
        <taxon>Arthropoda</taxon>
        <taxon>Chelicerata</taxon>
        <taxon>Arachnida</taxon>
        <taxon>Acari</taxon>
        <taxon>Parasitiformes</taxon>
        <taxon>Mesostigmata</taxon>
        <taxon>Gamasina</taxon>
        <taxon>Dermanyssoidea</taxon>
        <taxon>Varroidae</taxon>
        <taxon>Varroa</taxon>
    </lineage>
</organism>
<evidence type="ECO:0000256" key="4">
    <source>
        <dbReference type="ARBA" id="ARBA00022692"/>
    </source>
</evidence>
<evidence type="ECO:0000256" key="7">
    <source>
        <dbReference type="ARBA" id="ARBA00023136"/>
    </source>
</evidence>
<keyword evidence="4 11" id="KW-0812">Transmembrane</keyword>
<name>A0A7M7K9L7_VARDE</name>
<feature type="transmembrane region" description="Helical" evidence="11">
    <location>
        <begin position="186"/>
        <end position="205"/>
    </location>
</feature>
<dbReference type="EnsemblMetazoa" id="XM_022804249">
    <property type="protein sequence ID" value="XP_022659984"/>
    <property type="gene ID" value="LOC111249844"/>
</dbReference>
<dbReference type="PANTHER" id="PTHR12869:SF0">
    <property type="entry name" value="BOS COMPLEX SUBUNIT TMEM147"/>
    <property type="match status" value="1"/>
</dbReference>
<keyword evidence="5" id="KW-0256">Endoplasmic reticulum</keyword>
<dbReference type="GO" id="GO:0005886">
    <property type="term" value="C:plasma membrane"/>
    <property type="evidence" value="ECO:0007669"/>
    <property type="project" value="UniProtKB-SubCell"/>
</dbReference>
<evidence type="ECO:0000256" key="9">
    <source>
        <dbReference type="ARBA" id="ARBA00034846"/>
    </source>
</evidence>
<keyword evidence="3" id="KW-1003">Cell membrane</keyword>
<dbReference type="PANTHER" id="PTHR12869">
    <property type="entry name" value="SMALL SEVEN TRANSMEMBRANE DOMAIN-CONTAINING PROTEIN"/>
    <property type="match status" value="1"/>
</dbReference>
<dbReference type="OMA" id="DWRHIIS"/>
<dbReference type="RefSeq" id="XP_022659984.1">
    <property type="nucleotide sequence ID" value="XM_022804249.1"/>
</dbReference>
<dbReference type="GeneID" id="111249844"/>
<evidence type="ECO:0000256" key="6">
    <source>
        <dbReference type="ARBA" id="ARBA00022989"/>
    </source>
</evidence>
<evidence type="ECO:0000256" key="1">
    <source>
        <dbReference type="ARBA" id="ARBA00004477"/>
    </source>
</evidence>
<evidence type="ECO:0000256" key="5">
    <source>
        <dbReference type="ARBA" id="ARBA00022824"/>
    </source>
</evidence>
<dbReference type="KEGG" id="vde:111249844"/>
<feature type="transmembrane region" description="Helical" evidence="11">
    <location>
        <begin position="161"/>
        <end position="180"/>
    </location>
</feature>
<dbReference type="GO" id="GO:0005789">
    <property type="term" value="C:endoplasmic reticulum membrane"/>
    <property type="evidence" value="ECO:0007669"/>
    <property type="project" value="UniProtKB-SubCell"/>
</dbReference>
<evidence type="ECO:0000313" key="13">
    <source>
        <dbReference type="Proteomes" id="UP000594260"/>
    </source>
</evidence>
<comment type="subcellular location">
    <subcellularLocation>
        <location evidence="2">Cell membrane</location>
        <topology evidence="2">Multi-pass membrane protein</topology>
    </subcellularLocation>
    <subcellularLocation>
        <location evidence="1">Endoplasmic reticulum membrane</location>
        <topology evidence="1">Multi-pass membrane protein</topology>
    </subcellularLocation>
</comment>
<dbReference type="Pfam" id="PF09767">
    <property type="entry name" value="DUF2053"/>
    <property type="match status" value="1"/>
</dbReference>
<evidence type="ECO:0000256" key="8">
    <source>
        <dbReference type="ARBA" id="ARBA00034739"/>
    </source>
</evidence>
<keyword evidence="7 11" id="KW-0472">Membrane</keyword>
<evidence type="ECO:0000256" key="10">
    <source>
        <dbReference type="ARBA" id="ARBA00034899"/>
    </source>
</evidence>
<dbReference type="AlphaFoldDB" id="A0A7M7K9L7"/>
<evidence type="ECO:0000256" key="2">
    <source>
        <dbReference type="ARBA" id="ARBA00004651"/>
    </source>
</evidence>
<sequence>MTLMHLVNCVALAYVPFMLTYRLSGLSDHGAFWKCAQSAGYYTVCQLGKMLFLATFVVDSVPLYGEALKHSLDILDLIVMHAAMNRIGVSGDLRFLVTGFGWATAELICTRLVPFWIGARGVEFSWKYVQLALESNISLALHLSTAMLLSQWKASGSGNRSRVLTIILLALCYRAALFDMVGTFDAWTLLGVKAALGTVVGLGSLRYTLTNNHKGYSNVFH</sequence>
<dbReference type="Proteomes" id="UP000594260">
    <property type="component" value="Unplaced"/>
</dbReference>
<evidence type="ECO:0000313" key="12">
    <source>
        <dbReference type="EnsemblMetazoa" id="XP_022659984"/>
    </source>
</evidence>
<keyword evidence="6 11" id="KW-1133">Transmembrane helix</keyword>
<dbReference type="InParanoid" id="A0A7M7K9L7"/>
<dbReference type="FunCoup" id="A0A7M7K9L7">
    <property type="interactions" value="924"/>
</dbReference>
<proteinExistence type="inferred from homology"/>
<evidence type="ECO:0000256" key="3">
    <source>
        <dbReference type="ARBA" id="ARBA00022475"/>
    </source>
</evidence>
<keyword evidence="13" id="KW-1185">Reference proteome</keyword>
<dbReference type="OrthoDB" id="9993532at2759"/>
<accession>A0A7M7K9L7</accession>
<dbReference type="InterPro" id="IPR019164">
    <property type="entry name" value="TMEM147"/>
</dbReference>
<protein>
    <recommendedName>
        <fullName evidence="9">BOS complex subunit TMEM147</fullName>
    </recommendedName>
    <alternativeName>
        <fullName evidence="10">Transmembrane protein 147</fullName>
    </alternativeName>
</protein>
<reference evidence="12" key="1">
    <citation type="submission" date="2021-01" db="UniProtKB">
        <authorList>
            <consortium name="EnsemblMetazoa"/>
        </authorList>
    </citation>
    <scope>IDENTIFICATION</scope>
</reference>
<evidence type="ECO:0000256" key="11">
    <source>
        <dbReference type="SAM" id="Phobius"/>
    </source>
</evidence>